<dbReference type="GO" id="GO:0042597">
    <property type="term" value="C:periplasmic space"/>
    <property type="evidence" value="ECO:0007669"/>
    <property type="project" value="UniProtKB-ARBA"/>
</dbReference>
<dbReference type="STRING" id="797209.GCA_000376445_03994"/>
<feature type="compositionally biased region" description="Gly residues" evidence="4">
    <location>
        <begin position="42"/>
        <end position="53"/>
    </location>
</feature>
<dbReference type="eggNOG" id="arCOG01534">
    <property type="taxonomic scope" value="Archaea"/>
</dbReference>
<dbReference type="SUPFAM" id="SSF53850">
    <property type="entry name" value="Periplasmic binding protein-like II"/>
    <property type="match status" value="1"/>
</dbReference>
<protein>
    <submittedName>
        <fullName evidence="6">ABC-type transport system periplasmic substrate-binding protein</fullName>
    </submittedName>
    <submittedName>
        <fullName evidence="7">Peptide/nickel transport system substrate-binding protein</fullName>
    </submittedName>
</protein>
<dbReference type="GO" id="GO:0015833">
    <property type="term" value="P:peptide transport"/>
    <property type="evidence" value="ECO:0007669"/>
    <property type="project" value="TreeGrafter"/>
</dbReference>
<reference evidence="7" key="2">
    <citation type="submission" date="2016-11" db="EMBL/GenBank/DDBJ databases">
        <authorList>
            <person name="Jaros S."/>
            <person name="Januszkiewicz K."/>
            <person name="Wedrychowicz H."/>
        </authorList>
    </citation>
    <scope>NUCLEOTIDE SEQUENCE [LARGE SCALE GENOMIC DNA]</scope>
    <source>
        <strain evidence="7">DX253</strain>
    </source>
</reference>
<dbReference type="InterPro" id="IPR039424">
    <property type="entry name" value="SBP_5"/>
</dbReference>
<dbReference type="Gene3D" id="3.40.190.10">
    <property type="entry name" value="Periplasmic binding protein-like II"/>
    <property type="match status" value="1"/>
</dbReference>
<dbReference type="Proteomes" id="UP000003751">
    <property type="component" value="Unassembled WGS sequence"/>
</dbReference>
<dbReference type="GO" id="GO:0043190">
    <property type="term" value="C:ATP-binding cassette (ABC) transporter complex"/>
    <property type="evidence" value="ECO:0007669"/>
    <property type="project" value="InterPro"/>
</dbReference>
<evidence type="ECO:0000313" key="9">
    <source>
        <dbReference type="Proteomes" id="UP000184203"/>
    </source>
</evidence>
<dbReference type="RefSeq" id="WP_007980781.1">
    <property type="nucleotide sequence ID" value="NZ_AEMG01000014.1"/>
</dbReference>
<keyword evidence="3" id="KW-0732">Signal</keyword>
<dbReference type="Proteomes" id="UP000184203">
    <property type="component" value="Unassembled WGS sequence"/>
</dbReference>
<evidence type="ECO:0000256" key="2">
    <source>
        <dbReference type="ARBA" id="ARBA00022448"/>
    </source>
</evidence>
<reference evidence="6 8" key="1">
    <citation type="journal article" date="2014" name="ISME J.">
        <title>Trehalose/2-sulfotrehalose biosynthesis and glycine-betaine uptake are widely spread mechanisms for osmoadaptation in the Halobacteriales.</title>
        <authorList>
            <person name="Youssef N.H."/>
            <person name="Savage-Ashlock K.N."/>
            <person name="McCully A.L."/>
            <person name="Luedtke B."/>
            <person name="Shaw E.I."/>
            <person name="Hoff W.D."/>
            <person name="Elshahed M.S."/>
        </authorList>
    </citation>
    <scope>NUCLEOTIDE SEQUENCE [LARGE SCALE GENOMIC DNA]</scope>
    <source>
        <strain evidence="6 8">DX253</strain>
    </source>
</reference>
<evidence type="ECO:0000256" key="3">
    <source>
        <dbReference type="ARBA" id="ARBA00022729"/>
    </source>
</evidence>
<evidence type="ECO:0000256" key="1">
    <source>
        <dbReference type="ARBA" id="ARBA00005695"/>
    </source>
</evidence>
<dbReference type="PATRIC" id="fig|797209.4.peg.2742"/>
<dbReference type="CDD" id="cd00995">
    <property type="entry name" value="PBP2_NikA_DppA_OppA_like"/>
    <property type="match status" value="1"/>
</dbReference>
<feature type="region of interest" description="Disordered" evidence="4">
    <location>
        <begin position="196"/>
        <end position="223"/>
    </location>
</feature>
<dbReference type="AlphaFoldDB" id="E7QVE9"/>
<accession>E7QVE9</accession>
<keyword evidence="9" id="KW-1185">Reference proteome</keyword>
<dbReference type="EMBL" id="FRAN01000006">
    <property type="protein sequence ID" value="SHL31687.1"/>
    <property type="molecule type" value="Genomic_DNA"/>
</dbReference>
<reference evidence="9" key="3">
    <citation type="submission" date="2016-11" db="EMBL/GenBank/DDBJ databases">
        <authorList>
            <person name="Varghese N."/>
            <person name="Submissions S."/>
        </authorList>
    </citation>
    <scope>NUCLEOTIDE SEQUENCE [LARGE SCALE GENOMIC DNA]</scope>
    <source>
        <strain evidence="9">DX253</strain>
    </source>
</reference>
<dbReference type="PANTHER" id="PTHR30290:SF9">
    <property type="entry name" value="OLIGOPEPTIDE-BINDING PROTEIN APPA"/>
    <property type="match status" value="1"/>
</dbReference>
<dbReference type="OrthoDB" id="37176at2157"/>
<dbReference type="Pfam" id="PF00496">
    <property type="entry name" value="SBP_bac_5"/>
    <property type="match status" value="1"/>
</dbReference>
<dbReference type="GO" id="GO:1904680">
    <property type="term" value="F:peptide transmembrane transporter activity"/>
    <property type="evidence" value="ECO:0007669"/>
    <property type="project" value="TreeGrafter"/>
</dbReference>
<evidence type="ECO:0000256" key="4">
    <source>
        <dbReference type="SAM" id="MobiDB-lite"/>
    </source>
</evidence>
<dbReference type="PANTHER" id="PTHR30290">
    <property type="entry name" value="PERIPLASMIC BINDING COMPONENT OF ABC TRANSPORTER"/>
    <property type="match status" value="1"/>
</dbReference>
<proteinExistence type="inferred from homology"/>
<keyword evidence="2" id="KW-0813">Transport</keyword>
<evidence type="ECO:0000313" key="8">
    <source>
        <dbReference type="Proteomes" id="UP000003751"/>
    </source>
</evidence>
<comment type="similarity">
    <text evidence="1">Belongs to the bacterial solute-binding protein 5 family.</text>
</comment>
<feature type="region of interest" description="Disordered" evidence="4">
    <location>
        <begin position="33"/>
        <end position="53"/>
    </location>
</feature>
<dbReference type="EMBL" id="AEMG01000014">
    <property type="protein sequence ID" value="EFW91471.1"/>
    <property type="molecule type" value="Genomic_DNA"/>
</dbReference>
<feature type="domain" description="Solute-binding protein family 5" evidence="5">
    <location>
        <begin position="98"/>
        <end position="468"/>
    </location>
</feature>
<gene>
    <name evidence="7" type="ORF">SAMN05444342_3501</name>
    <name evidence="6" type="ORF">ZOD2009_13926</name>
</gene>
<evidence type="ECO:0000259" key="5">
    <source>
        <dbReference type="Pfam" id="PF00496"/>
    </source>
</evidence>
<name>E7QVE9_HALPU</name>
<dbReference type="Gene3D" id="3.90.76.10">
    <property type="entry name" value="Dipeptide-binding Protein, Domain 1"/>
    <property type="match status" value="1"/>
</dbReference>
<evidence type="ECO:0000313" key="7">
    <source>
        <dbReference type="EMBL" id="SHL31687.1"/>
    </source>
</evidence>
<organism evidence="6 8">
    <name type="scientific">Haladaptatus paucihalophilus DX253</name>
    <dbReference type="NCBI Taxonomy" id="797209"/>
    <lineage>
        <taxon>Archaea</taxon>
        <taxon>Methanobacteriati</taxon>
        <taxon>Methanobacteriota</taxon>
        <taxon>Stenosarchaea group</taxon>
        <taxon>Halobacteria</taxon>
        <taxon>Halobacteriales</taxon>
        <taxon>Haladaptataceae</taxon>
        <taxon>Haladaptatus</taxon>
    </lineage>
</organism>
<dbReference type="InterPro" id="IPR000914">
    <property type="entry name" value="SBP_5_dom"/>
</dbReference>
<sequence length="575" mass="63366">MEEDDIIEYNLNRRQFVGVAGVLAGTALAGCSGKTDDDGGDGDGGGGGGGGNGKKTRLNVAISAEVWNFDPALWTDTATSTVGGLIFDEVIELTPDEELKPGLVTEVPEPKNGGKAFEYTLRDGITFHNGDDVTIEDFKYSVDWILNPDNNSPVKSRMPFVESSEIVGDRTLRLNTSKSFGTLNWWLTRSLEGIVPKGSRGETKDGKGPSGLSTNLTNDPGGAGTGPYEFVEWKSGSHVLLKKNENYWKDGIPSVDEVKFNFIGENSTRLANLRSGTIDLTDKVPPKDFSGLKGQPDITAESVPGNLTQVLYVNLMEAEGNPMSNVHNRRAVLYGIDGDEILDEIFHGQGVVQKGPWYPDSEWTSPKLKKMELYDPKKARSELEQAGNPDGFELDIIATKGSWFKDEAIVIQEQLSNIGIDVSVTAVDKSTLFDQVYGTNKWHAAMEDWGQSIPVVTSWLESGYADNNHNHNNWHHQSDDLMDIYAPSGPEPPADAKGDYSNGHEWYVAQLREAQAATDKETQKEIVYRLQEYLVEHAIQIDIAYVNKLEAWRNSVSNYDIGTFVDEYRNVEVGE</sequence>
<dbReference type="Gene3D" id="3.10.105.10">
    <property type="entry name" value="Dipeptide-binding Protein, Domain 3"/>
    <property type="match status" value="1"/>
</dbReference>
<evidence type="ECO:0000313" key="6">
    <source>
        <dbReference type="EMBL" id="EFW91471.1"/>
    </source>
</evidence>